<keyword evidence="2" id="KW-0547">Nucleotide-binding</keyword>
<dbReference type="InterPro" id="IPR003439">
    <property type="entry name" value="ABC_transporter-like_ATP-bd"/>
</dbReference>
<comment type="similarity">
    <text evidence="1">Belongs to the ABC transporter superfamily.</text>
</comment>
<organism evidence="5 6">
    <name type="scientific">Pseudaminobacter salicylatoxidans</name>
    <dbReference type="NCBI Taxonomy" id="93369"/>
    <lineage>
        <taxon>Bacteria</taxon>
        <taxon>Pseudomonadati</taxon>
        <taxon>Pseudomonadota</taxon>
        <taxon>Alphaproteobacteria</taxon>
        <taxon>Hyphomicrobiales</taxon>
        <taxon>Phyllobacteriaceae</taxon>
        <taxon>Pseudaminobacter</taxon>
    </lineage>
</organism>
<dbReference type="SMART" id="SM00382">
    <property type="entry name" value="AAA"/>
    <property type="match status" value="1"/>
</dbReference>
<dbReference type="GO" id="GO:0016887">
    <property type="term" value="F:ATP hydrolysis activity"/>
    <property type="evidence" value="ECO:0007669"/>
    <property type="project" value="InterPro"/>
</dbReference>
<evidence type="ECO:0000313" key="6">
    <source>
        <dbReference type="Proteomes" id="UP000245396"/>
    </source>
</evidence>
<dbReference type="Gene3D" id="3.40.50.300">
    <property type="entry name" value="P-loop containing nucleotide triphosphate hydrolases"/>
    <property type="match status" value="2"/>
</dbReference>
<dbReference type="InterPro" id="IPR050107">
    <property type="entry name" value="ABC_carbohydrate_import_ATPase"/>
</dbReference>
<sequence>MASVTGQAWAGTDQGKPLLQLDRLSKSFGATRANEDVSLSIHPGEIHAILGENGAGKSTLMKMIYGVLTPSSGRIMWRGQEVAIQSPAVARALGIGMVFQHFSLFETLTVAENISLSVPESAAALAPRIAEFGERFGLPVDPSALVHSLSVGQRQRVELIRCLLQKPSLIIMDEPTSVLPPSGIPPLFDTLRKLAAEGCAILFISHKLDEIRSLCHHATIMRAGKVVGAVDPTRETNETLARLMIGRELPQPTRSPARPGENPAMELRGLSSIPSDPFGVVLHEIDLSLRPGEILGIAGVSGNGQKELASILSGETPLSGAGRDRVLIDGAACGHMNAGQRRAIGLAFVPEERNGRGAVPEMSLVQNTLLTAHPKGLVRRGLISRREAQTLAEQCIAEMNVRCHGAHAEARSLSGGNLQKFIVGREIKLKPKILIAAQPTWGVDVGAAAAIRQELIRLRDSGVALLVISDELEELMEVADRMQVIFRGRLSPSLSRAEANTAMIGNYMTGGFLQQPRGAQQVEAA</sequence>
<keyword evidence="3 5" id="KW-0067">ATP-binding</keyword>
<dbReference type="CDD" id="cd03215">
    <property type="entry name" value="ABC_Carb_Monos_II"/>
    <property type="match status" value="1"/>
</dbReference>
<feature type="domain" description="ABC transporter" evidence="4">
    <location>
        <begin position="19"/>
        <end position="248"/>
    </location>
</feature>
<protein>
    <submittedName>
        <fullName evidence="5">Nucleoside ABC transporter ATP-binding protein</fullName>
    </submittedName>
</protein>
<dbReference type="InterPro" id="IPR003593">
    <property type="entry name" value="AAA+_ATPase"/>
</dbReference>
<dbReference type="PANTHER" id="PTHR43790">
    <property type="entry name" value="CARBOHYDRATE TRANSPORT ATP-BINDING PROTEIN MG119-RELATED"/>
    <property type="match status" value="1"/>
</dbReference>
<evidence type="ECO:0000313" key="5">
    <source>
        <dbReference type="EMBL" id="PWJ86208.1"/>
    </source>
</evidence>
<dbReference type="SUPFAM" id="SSF52540">
    <property type="entry name" value="P-loop containing nucleoside triphosphate hydrolases"/>
    <property type="match status" value="2"/>
</dbReference>
<dbReference type="Pfam" id="PF00005">
    <property type="entry name" value="ABC_tran"/>
    <property type="match status" value="2"/>
</dbReference>
<dbReference type="InterPro" id="IPR027417">
    <property type="entry name" value="P-loop_NTPase"/>
</dbReference>
<evidence type="ECO:0000256" key="1">
    <source>
        <dbReference type="ARBA" id="ARBA00005417"/>
    </source>
</evidence>
<dbReference type="AlphaFoldDB" id="A0A316C9N4"/>
<evidence type="ECO:0000259" key="4">
    <source>
        <dbReference type="PROSITE" id="PS50893"/>
    </source>
</evidence>
<dbReference type="PROSITE" id="PS50893">
    <property type="entry name" value="ABC_TRANSPORTER_2"/>
    <property type="match status" value="2"/>
</dbReference>
<name>A0A316C9N4_PSESE</name>
<dbReference type="GO" id="GO:0005524">
    <property type="term" value="F:ATP binding"/>
    <property type="evidence" value="ECO:0007669"/>
    <property type="project" value="UniProtKB-KW"/>
</dbReference>
<dbReference type="RefSeq" id="WP_244916017.1">
    <property type="nucleotide sequence ID" value="NZ_QGGG01000001.1"/>
</dbReference>
<dbReference type="EMBL" id="QGGG01000001">
    <property type="protein sequence ID" value="PWJ86208.1"/>
    <property type="molecule type" value="Genomic_DNA"/>
</dbReference>
<dbReference type="PANTHER" id="PTHR43790:SF4">
    <property type="entry name" value="GUANOSINE IMPORT ATP-BINDING PROTEIN NUPO"/>
    <property type="match status" value="1"/>
</dbReference>
<proteinExistence type="inferred from homology"/>
<evidence type="ECO:0000256" key="3">
    <source>
        <dbReference type="ARBA" id="ARBA00022840"/>
    </source>
</evidence>
<dbReference type="PROSITE" id="PS00211">
    <property type="entry name" value="ABC_TRANSPORTER_1"/>
    <property type="match status" value="2"/>
</dbReference>
<dbReference type="STRING" id="1192868.GCA_000304395_04335"/>
<dbReference type="Proteomes" id="UP000245396">
    <property type="component" value="Unassembled WGS sequence"/>
</dbReference>
<comment type="caution">
    <text evidence="5">The sequence shown here is derived from an EMBL/GenBank/DDBJ whole genome shotgun (WGS) entry which is preliminary data.</text>
</comment>
<keyword evidence="6" id="KW-1185">Reference proteome</keyword>
<gene>
    <name evidence="5" type="ORF">C7441_10187</name>
</gene>
<reference evidence="5 6" key="1">
    <citation type="submission" date="2018-05" db="EMBL/GenBank/DDBJ databases">
        <title>Genomic Encyclopedia of Type Strains, Phase IV (KMG-IV): sequencing the most valuable type-strain genomes for metagenomic binning, comparative biology and taxonomic classification.</title>
        <authorList>
            <person name="Goeker M."/>
        </authorList>
    </citation>
    <scope>NUCLEOTIDE SEQUENCE [LARGE SCALE GENOMIC DNA]</scope>
    <source>
        <strain evidence="5 6">DSM 6986</strain>
    </source>
</reference>
<dbReference type="CDD" id="cd03216">
    <property type="entry name" value="ABC_Carb_Monos_I"/>
    <property type="match status" value="1"/>
</dbReference>
<dbReference type="InterPro" id="IPR017871">
    <property type="entry name" value="ABC_transporter-like_CS"/>
</dbReference>
<accession>A0A316C9N4</accession>
<feature type="domain" description="ABC transporter" evidence="4">
    <location>
        <begin position="265"/>
        <end position="512"/>
    </location>
</feature>
<evidence type="ECO:0000256" key="2">
    <source>
        <dbReference type="ARBA" id="ARBA00022741"/>
    </source>
</evidence>